<dbReference type="Gene3D" id="1.50.10.20">
    <property type="match status" value="1"/>
</dbReference>
<dbReference type="RefSeq" id="WP_213654788.1">
    <property type="nucleotide sequence ID" value="NZ_BOSL01000006.1"/>
</dbReference>
<gene>
    <name evidence="1" type="ORF">J42TS3_21800</name>
</gene>
<evidence type="ECO:0000313" key="1">
    <source>
        <dbReference type="EMBL" id="GIP53145.1"/>
    </source>
</evidence>
<dbReference type="Proteomes" id="UP000679992">
    <property type="component" value="Unassembled WGS sequence"/>
</dbReference>
<proteinExistence type="predicted"/>
<dbReference type="SUPFAM" id="SSF48239">
    <property type="entry name" value="Terpenoid cyclases/Protein prenyltransferases"/>
    <property type="match status" value="1"/>
</dbReference>
<name>A0ABQ4MAZ4_9BACL</name>
<accession>A0ABQ4MAZ4</accession>
<evidence type="ECO:0008006" key="3">
    <source>
        <dbReference type="Google" id="ProtNLM"/>
    </source>
</evidence>
<dbReference type="EMBL" id="BOSL01000006">
    <property type="protein sequence ID" value="GIP53145.1"/>
    <property type="molecule type" value="Genomic_DNA"/>
</dbReference>
<comment type="caution">
    <text evidence="1">The sequence shown here is derived from an EMBL/GenBank/DDBJ whole genome shotgun (WGS) entry which is preliminary data.</text>
</comment>
<organism evidence="1 2">
    <name type="scientific">Paenibacillus vini</name>
    <dbReference type="NCBI Taxonomy" id="1476024"/>
    <lineage>
        <taxon>Bacteria</taxon>
        <taxon>Bacillati</taxon>
        <taxon>Bacillota</taxon>
        <taxon>Bacilli</taxon>
        <taxon>Bacillales</taxon>
        <taxon>Paenibacillaceae</taxon>
        <taxon>Paenibacillus</taxon>
    </lineage>
</organism>
<sequence length="300" mass="33967">MADNKPPEVLEQARKFIYSSARLLDRMRFAYHFENGSKEQVLNALRPYQNADGGFGNALEPDMRCPQSQPVTTEMALMVIKEVEGWDSNIMDGVLSYLKGITLDNGGFPRATTKVNDYPHAPWWTTEQDGIPSLNPTGSIIGMLLGQRVRTDFLNEDWFAKNISFLWNCLEDSVPGDYHDAAQWMSFLGNVEGLEADDRGWKNWRVLDEWLAGPNGIEKNPHAEGYVHKVLDYAPSPDSYASKLIQSEELNLHLDWMIGNQLEDGGWDISFPAVSTAGHQEWRGWLTVENLKTLKAYGRI</sequence>
<protein>
    <recommendedName>
        <fullName evidence="3">Squalene cyclase</fullName>
    </recommendedName>
</protein>
<reference evidence="1 2" key="1">
    <citation type="submission" date="2021-03" db="EMBL/GenBank/DDBJ databases">
        <title>Antimicrobial resistance genes in bacteria isolated from Japanese honey, and their potential for conferring macrolide and lincosamide resistance in the American foulbrood pathogen Paenibacillus larvae.</title>
        <authorList>
            <person name="Okamoto M."/>
            <person name="Kumagai M."/>
            <person name="Kanamori H."/>
            <person name="Takamatsu D."/>
        </authorList>
    </citation>
    <scope>NUCLEOTIDE SEQUENCE [LARGE SCALE GENOMIC DNA]</scope>
    <source>
        <strain evidence="1 2">J42TS3</strain>
    </source>
</reference>
<evidence type="ECO:0000313" key="2">
    <source>
        <dbReference type="Proteomes" id="UP000679992"/>
    </source>
</evidence>
<dbReference type="InterPro" id="IPR008930">
    <property type="entry name" value="Terpenoid_cyclase/PrenylTrfase"/>
</dbReference>
<keyword evidence="2" id="KW-1185">Reference proteome</keyword>